<protein>
    <submittedName>
        <fullName evidence="1">Uncharacterized protein</fullName>
    </submittedName>
</protein>
<reference evidence="1 2" key="1">
    <citation type="submission" date="2024-03" db="EMBL/GenBank/DDBJ databases">
        <title>Bacilli Hybrid Assemblies.</title>
        <authorList>
            <person name="Kovac J."/>
        </authorList>
    </citation>
    <scope>NUCLEOTIDE SEQUENCE [LARGE SCALE GENOMIC DNA]</scope>
    <source>
        <strain evidence="1 2">FSL M8-0022</strain>
    </source>
</reference>
<evidence type="ECO:0000313" key="2">
    <source>
        <dbReference type="Proteomes" id="UP001459714"/>
    </source>
</evidence>
<dbReference type="EMBL" id="JBBYAK010000001">
    <property type="protein sequence ID" value="MEL3956934.1"/>
    <property type="molecule type" value="Genomic_DNA"/>
</dbReference>
<accession>A0ABU9JVP9</accession>
<proteinExistence type="predicted"/>
<organism evidence="1 2">
    <name type="scientific">Caldifermentibacillus hisashii</name>
    <dbReference type="NCBI Taxonomy" id="996558"/>
    <lineage>
        <taxon>Bacteria</taxon>
        <taxon>Bacillati</taxon>
        <taxon>Bacillota</taxon>
        <taxon>Bacilli</taxon>
        <taxon>Bacillales</taxon>
        <taxon>Bacillaceae</taxon>
        <taxon>Caldifermentibacillus</taxon>
    </lineage>
</organism>
<dbReference type="Proteomes" id="UP001459714">
    <property type="component" value="Unassembled WGS sequence"/>
</dbReference>
<keyword evidence="2" id="KW-1185">Reference proteome</keyword>
<comment type="caution">
    <text evidence="1">The sequence shown here is derived from an EMBL/GenBank/DDBJ whole genome shotgun (WGS) entry which is preliminary data.</text>
</comment>
<name>A0ABU9JVP9_9BACI</name>
<gene>
    <name evidence="1" type="ORF">NST17_06950</name>
</gene>
<evidence type="ECO:0000313" key="1">
    <source>
        <dbReference type="EMBL" id="MEL3956934.1"/>
    </source>
</evidence>
<dbReference type="RefSeq" id="WP_342020008.1">
    <property type="nucleotide sequence ID" value="NZ_JBBYAK010000001.1"/>
</dbReference>
<sequence length="87" mass="9877">MAQASDFSIERLESGNYVVKGLNIYQDIDFVNGGYITTEQRAIEIRDLLLEQLNKPIQPEVNEVELLKQKIELMQQALDDLLLGGVK</sequence>